<organism evidence="3 4">
    <name type="scientific">Candidatus Nomurabacteria bacterium RIFCSPHIGHO2_01_FULL_40_24b</name>
    <dbReference type="NCBI Taxonomy" id="1801739"/>
    <lineage>
        <taxon>Bacteria</taxon>
        <taxon>Candidatus Nomuraibacteriota</taxon>
    </lineage>
</organism>
<evidence type="ECO:0000313" key="3">
    <source>
        <dbReference type="EMBL" id="OGI65881.1"/>
    </source>
</evidence>
<dbReference type="InterPro" id="IPR015655">
    <property type="entry name" value="PP2C"/>
</dbReference>
<dbReference type="AlphaFoldDB" id="A0A1F6V829"/>
<dbReference type="Pfam" id="PF13672">
    <property type="entry name" value="PP2C_2"/>
    <property type="match status" value="1"/>
</dbReference>
<feature type="compositionally biased region" description="Polar residues" evidence="1">
    <location>
        <begin position="1"/>
        <end position="10"/>
    </location>
</feature>
<dbReference type="SMART" id="SM00332">
    <property type="entry name" value="PP2Cc"/>
    <property type="match status" value="1"/>
</dbReference>
<dbReference type="SMART" id="SM00331">
    <property type="entry name" value="PP2C_SIG"/>
    <property type="match status" value="1"/>
</dbReference>
<feature type="domain" description="PPM-type phosphatase" evidence="2">
    <location>
        <begin position="30"/>
        <end position="299"/>
    </location>
</feature>
<dbReference type="InterPro" id="IPR001932">
    <property type="entry name" value="PPM-type_phosphatase-like_dom"/>
</dbReference>
<evidence type="ECO:0000313" key="4">
    <source>
        <dbReference type="Proteomes" id="UP000177370"/>
    </source>
</evidence>
<dbReference type="Gene3D" id="3.60.40.10">
    <property type="entry name" value="PPM-type phosphatase domain"/>
    <property type="match status" value="1"/>
</dbReference>
<dbReference type="PANTHER" id="PTHR47992">
    <property type="entry name" value="PROTEIN PHOSPHATASE"/>
    <property type="match status" value="1"/>
</dbReference>
<name>A0A1F6V829_9BACT</name>
<sequence>MGESINQKTPQGPGGVNPGSGTENKELILNSAFRTEKKESHPVNQDTVLFDPQNGVFGVFDGMGGHEAGEVASRIARDTAHKYIIDKYSPNMSLDEVKETMKQALVGANSIVSADNKVHSERGKNMGTTATVLKIHTDALGTVWGIIGHVGDSRLYISDGHGFDQITKDDDSMGSIEDADQAFRIREILDNVEDPKVLNDNPIAKFHYGFRHKVVKALGLEESIEPAIEVVRINKGSKIVITCDGINVNLVMPEIEKIISKNATAESIANGLVGEAVKASKSGAFRSHKDDLSVVALVCK</sequence>
<accession>A0A1F6V829</accession>
<dbReference type="PROSITE" id="PS51746">
    <property type="entry name" value="PPM_2"/>
    <property type="match status" value="1"/>
</dbReference>
<evidence type="ECO:0000259" key="2">
    <source>
        <dbReference type="PROSITE" id="PS51746"/>
    </source>
</evidence>
<protein>
    <recommendedName>
        <fullName evidence="2">PPM-type phosphatase domain-containing protein</fullName>
    </recommendedName>
</protein>
<evidence type="ECO:0000256" key="1">
    <source>
        <dbReference type="SAM" id="MobiDB-lite"/>
    </source>
</evidence>
<dbReference type="SUPFAM" id="SSF81606">
    <property type="entry name" value="PP2C-like"/>
    <property type="match status" value="1"/>
</dbReference>
<dbReference type="InterPro" id="IPR036457">
    <property type="entry name" value="PPM-type-like_dom_sf"/>
</dbReference>
<dbReference type="Proteomes" id="UP000177370">
    <property type="component" value="Unassembled WGS sequence"/>
</dbReference>
<reference evidence="3 4" key="1">
    <citation type="journal article" date="2016" name="Nat. Commun.">
        <title>Thousands of microbial genomes shed light on interconnected biogeochemical processes in an aquifer system.</title>
        <authorList>
            <person name="Anantharaman K."/>
            <person name="Brown C.T."/>
            <person name="Hug L.A."/>
            <person name="Sharon I."/>
            <person name="Castelle C.J."/>
            <person name="Probst A.J."/>
            <person name="Thomas B.C."/>
            <person name="Singh A."/>
            <person name="Wilkins M.J."/>
            <person name="Karaoz U."/>
            <person name="Brodie E.L."/>
            <person name="Williams K.H."/>
            <person name="Hubbard S.S."/>
            <person name="Banfield J.F."/>
        </authorList>
    </citation>
    <scope>NUCLEOTIDE SEQUENCE [LARGE SCALE GENOMIC DNA]</scope>
</reference>
<comment type="caution">
    <text evidence="3">The sequence shown here is derived from an EMBL/GenBank/DDBJ whole genome shotgun (WGS) entry which is preliminary data.</text>
</comment>
<gene>
    <name evidence="3" type="ORF">A2647_01590</name>
</gene>
<dbReference type="EMBL" id="MFTP01000011">
    <property type="protein sequence ID" value="OGI65881.1"/>
    <property type="molecule type" value="Genomic_DNA"/>
</dbReference>
<dbReference type="GO" id="GO:0004722">
    <property type="term" value="F:protein serine/threonine phosphatase activity"/>
    <property type="evidence" value="ECO:0007669"/>
    <property type="project" value="InterPro"/>
</dbReference>
<proteinExistence type="predicted"/>
<dbReference type="CDD" id="cd00143">
    <property type="entry name" value="PP2Cc"/>
    <property type="match status" value="1"/>
</dbReference>
<feature type="region of interest" description="Disordered" evidence="1">
    <location>
        <begin position="1"/>
        <end position="23"/>
    </location>
</feature>